<organism evidence="3 4">
    <name type="scientific">Fibrella forsythiae</name>
    <dbReference type="NCBI Taxonomy" id="2817061"/>
    <lineage>
        <taxon>Bacteria</taxon>
        <taxon>Pseudomonadati</taxon>
        <taxon>Bacteroidota</taxon>
        <taxon>Cytophagia</taxon>
        <taxon>Cytophagales</taxon>
        <taxon>Spirosomataceae</taxon>
        <taxon>Fibrella</taxon>
    </lineage>
</organism>
<comment type="caution">
    <text evidence="3">The sequence shown here is derived from an EMBL/GenBank/DDBJ whole genome shotgun (WGS) entry which is preliminary data.</text>
</comment>
<sequence>MKALVGLMLFLGAASTVSGQSGVPPYLMANPREQVVDLERQLNQYKTALVEAQRQLVDVQALLVEIKATDLALDKKRLQRIDSITVEANRKIEAEYQLRVAADRRATTAEGKLNGVVGRLGLEAATNRFGGFKRRSALKEIIEYAINPKP</sequence>
<feature type="signal peptide" evidence="2">
    <location>
        <begin position="1"/>
        <end position="19"/>
    </location>
</feature>
<protein>
    <recommendedName>
        <fullName evidence="5">OmpH family outer membrane protein</fullName>
    </recommendedName>
</protein>
<dbReference type="Proteomes" id="UP000664628">
    <property type="component" value="Unassembled WGS sequence"/>
</dbReference>
<feature type="coiled-coil region" evidence="1">
    <location>
        <begin position="35"/>
        <end position="69"/>
    </location>
</feature>
<evidence type="ECO:0008006" key="5">
    <source>
        <dbReference type="Google" id="ProtNLM"/>
    </source>
</evidence>
<evidence type="ECO:0000313" key="3">
    <source>
        <dbReference type="EMBL" id="MBO0947296.1"/>
    </source>
</evidence>
<keyword evidence="4" id="KW-1185">Reference proteome</keyword>
<name>A0ABS3JCX8_9BACT</name>
<keyword evidence="1" id="KW-0175">Coiled coil</keyword>
<evidence type="ECO:0000256" key="1">
    <source>
        <dbReference type="SAM" id="Coils"/>
    </source>
</evidence>
<dbReference type="RefSeq" id="WP_207327212.1">
    <property type="nucleotide sequence ID" value="NZ_JAFMYW010000001.1"/>
</dbReference>
<dbReference type="EMBL" id="JAFMYW010000001">
    <property type="protein sequence ID" value="MBO0947296.1"/>
    <property type="molecule type" value="Genomic_DNA"/>
</dbReference>
<evidence type="ECO:0000256" key="2">
    <source>
        <dbReference type="SAM" id="SignalP"/>
    </source>
</evidence>
<keyword evidence="2" id="KW-0732">Signal</keyword>
<accession>A0ABS3JCX8</accession>
<reference evidence="3 4" key="1">
    <citation type="submission" date="2021-03" db="EMBL/GenBank/DDBJ databases">
        <title>Fibrella sp. HMF5405 genome sequencing and assembly.</title>
        <authorList>
            <person name="Kang H."/>
            <person name="Kim H."/>
            <person name="Bae S."/>
            <person name="Joh K."/>
        </authorList>
    </citation>
    <scope>NUCLEOTIDE SEQUENCE [LARGE SCALE GENOMIC DNA]</scope>
    <source>
        <strain evidence="3 4">HMF5405</strain>
    </source>
</reference>
<evidence type="ECO:0000313" key="4">
    <source>
        <dbReference type="Proteomes" id="UP000664628"/>
    </source>
</evidence>
<gene>
    <name evidence="3" type="ORF">J2I46_01795</name>
</gene>
<feature type="chain" id="PRO_5045639181" description="OmpH family outer membrane protein" evidence="2">
    <location>
        <begin position="20"/>
        <end position="150"/>
    </location>
</feature>
<proteinExistence type="predicted"/>